<organism evidence="1 2">
    <name type="scientific">Candidatus Amulumruptor caecigallinarius</name>
    <dbReference type="NCBI Taxonomy" id="2109911"/>
    <lineage>
        <taxon>Bacteria</taxon>
        <taxon>Pseudomonadati</taxon>
        <taxon>Bacteroidota</taxon>
        <taxon>Bacteroidia</taxon>
        <taxon>Bacteroidales</taxon>
        <taxon>Muribaculaceae</taxon>
        <taxon>Candidatus Amulumruptor</taxon>
    </lineage>
</organism>
<reference evidence="1" key="1">
    <citation type="journal article" date="2021" name="PeerJ">
        <title>Extensive microbial diversity within the chicken gut microbiome revealed by metagenomics and culture.</title>
        <authorList>
            <person name="Gilroy R."/>
            <person name="Ravi A."/>
            <person name="Getino M."/>
            <person name="Pursley I."/>
            <person name="Horton D.L."/>
            <person name="Alikhan N.F."/>
            <person name="Baker D."/>
            <person name="Gharbi K."/>
            <person name="Hall N."/>
            <person name="Watson M."/>
            <person name="Adriaenssens E.M."/>
            <person name="Foster-Nyarko E."/>
            <person name="Jarju S."/>
            <person name="Secka A."/>
            <person name="Antonio M."/>
            <person name="Oren A."/>
            <person name="Chaudhuri R.R."/>
            <person name="La Ragione R."/>
            <person name="Hildebrand F."/>
            <person name="Pallen M.J."/>
        </authorList>
    </citation>
    <scope>NUCLEOTIDE SEQUENCE</scope>
    <source>
        <strain evidence="1">4100</strain>
    </source>
</reference>
<dbReference type="EMBL" id="DYXT01000046">
    <property type="protein sequence ID" value="HJE39843.1"/>
    <property type="molecule type" value="Genomic_DNA"/>
</dbReference>
<dbReference type="Proteomes" id="UP000711407">
    <property type="component" value="Unassembled WGS sequence"/>
</dbReference>
<proteinExistence type="predicted"/>
<name>A0A4Q0U9P1_9BACT</name>
<evidence type="ECO:0000313" key="1">
    <source>
        <dbReference type="EMBL" id="HJE39843.1"/>
    </source>
</evidence>
<comment type="caution">
    <text evidence="1">The sequence shown here is derived from an EMBL/GenBank/DDBJ whole genome shotgun (WGS) entry which is preliminary data.</text>
</comment>
<gene>
    <name evidence="1" type="ORF">K8V47_08825</name>
</gene>
<evidence type="ECO:0000313" key="2">
    <source>
        <dbReference type="Proteomes" id="UP000711407"/>
    </source>
</evidence>
<sequence>MAETDNMMSASELFDLSLEIEGLLALVVRREDMVPSEVFPLLNDKAVRFAEGIQALVSQGGFASAAPSSSRTAQERDFVASLPSLPGLFDYDCPSQSDIESMQAVAEADKIYAVSESTQTELDIVPGDVESELQHNAEPALSDAAPNDEPIVAYGGDDTADESVASESADDIEESIKQGECEIVNENVSQQPLQHREPGELRRMFTVNDKFRFRRELFGNSDTEFTDTLNLVEAMRNYNEAEDYFYTDLSWDAEAPEVQEFMAVVNRYFTK</sequence>
<protein>
    <submittedName>
        <fullName evidence="1">Uncharacterized protein</fullName>
    </submittedName>
</protein>
<dbReference type="AlphaFoldDB" id="A0A4Q0U9P1"/>
<accession>A0A4Q0U9P1</accession>
<reference evidence="1" key="2">
    <citation type="submission" date="2021-09" db="EMBL/GenBank/DDBJ databases">
        <authorList>
            <person name="Gilroy R."/>
        </authorList>
    </citation>
    <scope>NUCLEOTIDE SEQUENCE</scope>
    <source>
        <strain evidence="1">4100</strain>
    </source>
</reference>